<accession>A0A4Z1I1Y9</accession>
<keyword evidence="2" id="KW-1185">Reference proteome</keyword>
<dbReference type="Proteomes" id="UP000297452">
    <property type="component" value="Unassembled WGS sequence"/>
</dbReference>
<dbReference type="AlphaFoldDB" id="A0A4Z1I1Y9"/>
<protein>
    <submittedName>
        <fullName evidence="1">Uncharacterized protein</fullName>
    </submittedName>
</protein>
<comment type="caution">
    <text evidence="1">The sequence shown here is derived from an EMBL/GenBank/DDBJ whole genome shotgun (WGS) entry which is preliminary data.</text>
</comment>
<sequence>MASTAFDFPLIKHRRNDSWTPVMSRKVPDSASLFLAHTSESGRELSSVLLVGFTPAFSRASTMGAESLRAAA</sequence>
<evidence type="ECO:0000313" key="2">
    <source>
        <dbReference type="Proteomes" id="UP000297452"/>
    </source>
</evidence>
<dbReference type="EMBL" id="PQXJ01000240">
    <property type="protein sequence ID" value="TGO55659.1"/>
    <property type="molecule type" value="Genomic_DNA"/>
</dbReference>
<organism evidence="1 2">
    <name type="scientific">Botryotinia narcissicola</name>
    <dbReference type="NCBI Taxonomy" id="278944"/>
    <lineage>
        <taxon>Eukaryota</taxon>
        <taxon>Fungi</taxon>
        <taxon>Dikarya</taxon>
        <taxon>Ascomycota</taxon>
        <taxon>Pezizomycotina</taxon>
        <taxon>Leotiomycetes</taxon>
        <taxon>Helotiales</taxon>
        <taxon>Sclerotiniaceae</taxon>
        <taxon>Botryotinia</taxon>
    </lineage>
</organism>
<proteinExistence type="predicted"/>
<evidence type="ECO:0000313" key="1">
    <source>
        <dbReference type="EMBL" id="TGO55659.1"/>
    </source>
</evidence>
<gene>
    <name evidence="1" type="ORF">BOTNAR_0240g00160</name>
</gene>
<reference evidence="1 2" key="1">
    <citation type="submission" date="2017-12" db="EMBL/GenBank/DDBJ databases">
        <title>Comparative genomics of Botrytis spp.</title>
        <authorList>
            <person name="Valero-Jimenez C.A."/>
            <person name="Tapia P."/>
            <person name="Veloso J."/>
            <person name="Silva-Moreno E."/>
            <person name="Staats M."/>
            <person name="Valdes J.H."/>
            <person name="Van Kan J.A.L."/>
        </authorList>
    </citation>
    <scope>NUCLEOTIDE SEQUENCE [LARGE SCALE GENOMIC DNA]</scope>
    <source>
        <strain evidence="1 2">MUCL2120</strain>
    </source>
</reference>
<name>A0A4Z1I1Y9_9HELO</name>